<organism evidence="2 3">
    <name type="scientific">Mycena sanguinolenta</name>
    <dbReference type="NCBI Taxonomy" id="230812"/>
    <lineage>
        <taxon>Eukaryota</taxon>
        <taxon>Fungi</taxon>
        <taxon>Dikarya</taxon>
        <taxon>Basidiomycota</taxon>
        <taxon>Agaricomycotina</taxon>
        <taxon>Agaricomycetes</taxon>
        <taxon>Agaricomycetidae</taxon>
        <taxon>Agaricales</taxon>
        <taxon>Marasmiineae</taxon>
        <taxon>Mycenaceae</taxon>
        <taxon>Mycena</taxon>
    </lineage>
</organism>
<dbReference type="InterPro" id="IPR001810">
    <property type="entry name" value="F-box_dom"/>
</dbReference>
<dbReference type="Proteomes" id="UP000623467">
    <property type="component" value="Unassembled WGS sequence"/>
</dbReference>
<dbReference type="SUPFAM" id="SSF81383">
    <property type="entry name" value="F-box domain"/>
    <property type="match status" value="1"/>
</dbReference>
<evidence type="ECO:0000259" key="1">
    <source>
        <dbReference type="Pfam" id="PF12937"/>
    </source>
</evidence>
<gene>
    <name evidence="2" type="ORF">MSAN_01351000</name>
</gene>
<dbReference type="Gene3D" id="3.80.10.10">
    <property type="entry name" value="Ribonuclease Inhibitor"/>
    <property type="match status" value="1"/>
</dbReference>
<dbReference type="InterPro" id="IPR032675">
    <property type="entry name" value="LRR_dom_sf"/>
</dbReference>
<dbReference type="Gene3D" id="1.20.1280.50">
    <property type="match status" value="1"/>
</dbReference>
<proteinExistence type="predicted"/>
<evidence type="ECO:0000313" key="3">
    <source>
        <dbReference type="Proteomes" id="UP000623467"/>
    </source>
</evidence>
<comment type="caution">
    <text evidence="2">The sequence shown here is derived from an EMBL/GenBank/DDBJ whole genome shotgun (WGS) entry which is preliminary data.</text>
</comment>
<dbReference type="EMBL" id="JACAZH010000010">
    <property type="protein sequence ID" value="KAF7357547.1"/>
    <property type="molecule type" value="Genomic_DNA"/>
</dbReference>
<name>A0A8H6YFG4_9AGAR</name>
<feature type="domain" description="F-box" evidence="1">
    <location>
        <begin position="71"/>
        <end position="118"/>
    </location>
</feature>
<protein>
    <recommendedName>
        <fullName evidence="1">F-box domain-containing protein</fullName>
    </recommendedName>
</protein>
<dbReference type="PANTHER" id="PTHR16134">
    <property type="entry name" value="F-BOX/TPR REPEAT PROTEIN POF3"/>
    <property type="match status" value="1"/>
</dbReference>
<dbReference type="InterPro" id="IPR036047">
    <property type="entry name" value="F-box-like_dom_sf"/>
</dbReference>
<dbReference type="PANTHER" id="PTHR16134:SF119">
    <property type="entry name" value="AT02038P-RELATED"/>
    <property type="match status" value="1"/>
</dbReference>
<dbReference type="OrthoDB" id="2996849at2759"/>
<dbReference type="AlphaFoldDB" id="A0A8H6YFG4"/>
<accession>A0A8H6YFG4</accession>
<reference evidence="2" key="1">
    <citation type="submission" date="2020-05" db="EMBL/GenBank/DDBJ databases">
        <title>Mycena genomes resolve the evolution of fungal bioluminescence.</title>
        <authorList>
            <person name="Tsai I.J."/>
        </authorList>
    </citation>
    <scope>NUCLEOTIDE SEQUENCE</scope>
    <source>
        <strain evidence="2">160909Yilan</strain>
    </source>
</reference>
<sequence>MVLTPATVRAAVLEQTERTKHCSKAEIERFIGDSELKIVSLDSQINALVELRDSQRACVLALKSIIAPVRTLPAELLAGIFELTIGDDTHVQDAYRVSHVCSHWRQVAHSTPQLWTRPLMVDLCEEKDVADGLKAWLARSFPLPLPISFAPVTTTMNPAIVEEVLTAAPRASSLLFPTASEYETPVSLVRRLAQAKLDSVEEICLGIVNETDHTPITFTVPRLRKFSIVNLGEPPIIIPWSQLTELTYRCGSSNVVLEVLSQCTNLISASITILGRSPLPEIRRDISVRFSHLRRLYLRFMADPTSFFDHLLTPVLQELRLELEGMHWIHTHLTAFQLRAPNITRLEFSFSRSLTSDDLVTAIRTSPSLTHLRLTCGGDCFDDAFIRTLHYKDGVAPLAPRLHDLVVWSDTVNFTEDVLAGMIASRWWTDTELASLVAPPAVPRWTHVELDMEYHFGPQFDDILKHIPSDVLRY</sequence>
<evidence type="ECO:0000313" key="2">
    <source>
        <dbReference type="EMBL" id="KAF7357547.1"/>
    </source>
</evidence>
<keyword evidence="3" id="KW-1185">Reference proteome</keyword>
<dbReference type="Pfam" id="PF12937">
    <property type="entry name" value="F-box-like"/>
    <property type="match status" value="1"/>
</dbReference>